<keyword evidence="10" id="KW-1185">Reference proteome</keyword>
<dbReference type="InterPro" id="IPR011598">
    <property type="entry name" value="bHLH_dom"/>
</dbReference>
<feature type="region of interest" description="Disordered" evidence="8">
    <location>
        <begin position="80"/>
        <end position="106"/>
    </location>
</feature>
<dbReference type="FunCoup" id="A0A6J2XC15">
    <property type="interactions" value="296"/>
</dbReference>
<name>A0A6J2XC15_SITOR</name>
<dbReference type="InParanoid" id="A0A6J2XC15"/>
<evidence type="ECO:0000256" key="4">
    <source>
        <dbReference type="ARBA" id="ARBA00023125"/>
    </source>
</evidence>
<comment type="subcellular location">
    <subcellularLocation>
        <location evidence="1">Nucleus</location>
    </subcellularLocation>
</comment>
<dbReference type="AlphaFoldDB" id="A0A6J2XC15"/>
<reference evidence="11" key="1">
    <citation type="submission" date="2025-08" db="UniProtKB">
        <authorList>
            <consortium name="RefSeq"/>
        </authorList>
    </citation>
    <scope>IDENTIFICATION</scope>
    <source>
        <tissue evidence="11">Gonads</tissue>
    </source>
</reference>
<dbReference type="SUPFAM" id="SSF47459">
    <property type="entry name" value="HLH, helix-loop-helix DNA-binding domain"/>
    <property type="match status" value="1"/>
</dbReference>
<proteinExistence type="inferred from homology"/>
<dbReference type="InterPro" id="IPR036638">
    <property type="entry name" value="HLH_DNA-bd_sf"/>
</dbReference>
<evidence type="ECO:0000256" key="3">
    <source>
        <dbReference type="ARBA" id="ARBA00023015"/>
    </source>
</evidence>
<dbReference type="GO" id="GO:0046983">
    <property type="term" value="F:protein dimerization activity"/>
    <property type="evidence" value="ECO:0007669"/>
    <property type="project" value="InterPro"/>
</dbReference>
<protein>
    <submittedName>
        <fullName evidence="11">Transcription factor EC</fullName>
    </submittedName>
</protein>
<dbReference type="GO" id="GO:0000978">
    <property type="term" value="F:RNA polymerase II cis-regulatory region sequence-specific DNA binding"/>
    <property type="evidence" value="ECO:0007669"/>
    <property type="project" value="TreeGrafter"/>
</dbReference>
<keyword evidence="6" id="KW-0539">Nucleus</keyword>
<dbReference type="GO" id="GO:0005634">
    <property type="term" value="C:nucleus"/>
    <property type="evidence" value="ECO:0007669"/>
    <property type="project" value="UniProtKB-SubCell"/>
</dbReference>
<keyword evidence="4" id="KW-0238">DNA-binding</keyword>
<dbReference type="GeneID" id="115876844"/>
<feature type="domain" description="BHLH" evidence="9">
    <location>
        <begin position="277"/>
        <end position="336"/>
    </location>
</feature>
<evidence type="ECO:0000313" key="10">
    <source>
        <dbReference type="Proteomes" id="UP000504635"/>
    </source>
</evidence>
<dbReference type="SMART" id="SM00353">
    <property type="entry name" value="HLH"/>
    <property type="match status" value="1"/>
</dbReference>
<dbReference type="Proteomes" id="UP000504635">
    <property type="component" value="Unplaced"/>
</dbReference>
<feature type="region of interest" description="Disordered" evidence="8">
    <location>
        <begin position="498"/>
        <end position="526"/>
    </location>
</feature>
<keyword evidence="3" id="KW-0805">Transcription regulation</keyword>
<dbReference type="PANTHER" id="PTHR45776:SF2">
    <property type="entry name" value="MIP04163P"/>
    <property type="match status" value="1"/>
</dbReference>
<dbReference type="Gene3D" id="4.10.280.10">
    <property type="entry name" value="Helix-loop-helix DNA-binding domain"/>
    <property type="match status" value="1"/>
</dbReference>
<accession>A0A6J2XC15</accession>
<evidence type="ECO:0000256" key="2">
    <source>
        <dbReference type="ARBA" id="ARBA00008289"/>
    </source>
</evidence>
<evidence type="ECO:0000256" key="1">
    <source>
        <dbReference type="ARBA" id="ARBA00004123"/>
    </source>
</evidence>
<gene>
    <name evidence="11" type="primary">LOC115876844</name>
</gene>
<dbReference type="PROSITE" id="PS50888">
    <property type="entry name" value="BHLH"/>
    <property type="match status" value="1"/>
</dbReference>
<comment type="similarity">
    <text evidence="2">Belongs to the MiT/TFE family.</text>
</comment>
<evidence type="ECO:0000256" key="8">
    <source>
        <dbReference type="SAM" id="MobiDB-lite"/>
    </source>
</evidence>
<feature type="region of interest" description="Disordered" evidence="8">
    <location>
        <begin position="176"/>
        <end position="196"/>
    </location>
</feature>
<dbReference type="InterPro" id="IPR031867">
    <property type="entry name" value="MiT/TFE_N"/>
</dbReference>
<evidence type="ECO:0000259" key="9">
    <source>
        <dbReference type="PROSITE" id="PS50888"/>
    </source>
</evidence>
<dbReference type="GO" id="GO:0000981">
    <property type="term" value="F:DNA-binding transcription factor activity, RNA polymerase II-specific"/>
    <property type="evidence" value="ECO:0007669"/>
    <property type="project" value="TreeGrafter"/>
</dbReference>
<keyword evidence="5" id="KW-0804">Transcription</keyword>
<evidence type="ECO:0000256" key="7">
    <source>
        <dbReference type="SAM" id="Coils"/>
    </source>
</evidence>
<dbReference type="Pfam" id="PF00010">
    <property type="entry name" value="HLH"/>
    <property type="match status" value="1"/>
</dbReference>
<dbReference type="CTD" id="4286"/>
<organism evidence="10 11">
    <name type="scientific">Sitophilus oryzae</name>
    <name type="common">Rice weevil</name>
    <name type="synonym">Curculio oryzae</name>
    <dbReference type="NCBI Taxonomy" id="7048"/>
    <lineage>
        <taxon>Eukaryota</taxon>
        <taxon>Metazoa</taxon>
        <taxon>Ecdysozoa</taxon>
        <taxon>Arthropoda</taxon>
        <taxon>Hexapoda</taxon>
        <taxon>Insecta</taxon>
        <taxon>Pterygota</taxon>
        <taxon>Neoptera</taxon>
        <taxon>Endopterygota</taxon>
        <taxon>Coleoptera</taxon>
        <taxon>Polyphaga</taxon>
        <taxon>Cucujiformia</taxon>
        <taxon>Curculionidae</taxon>
        <taxon>Dryophthorinae</taxon>
        <taxon>Sitophilus</taxon>
    </lineage>
</organism>
<feature type="coiled-coil region" evidence="7">
    <location>
        <begin position="333"/>
        <end position="370"/>
    </location>
</feature>
<dbReference type="KEGG" id="soy:115876844"/>
<evidence type="ECO:0000256" key="5">
    <source>
        <dbReference type="ARBA" id="ARBA00023163"/>
    </source>
</evidence>
<evidence type="ECO:0000256" key="6">
    <source>
        <dbReference type="ARBA" id="ARBA00023242"/>
    </source>
</evidence>
<dbReference type="OrthoDB" id="6242697at2759"/>
<sequence>MAESGIDLGYDLLALLTEDDIESAIDFDDLLGTPKNQEYYQLTSKTMPVSESTPNLKTATPQTRTNLKLQLMRDHAILEQQRQAAEKQRQQQESQAQKPPLPPPVKVPLHSLALDVPPQVLEVQTKLENPTRYHVMQKQKNQVKQYLSESFQGPYHPAFMPDYHDMMPGKQIHSAPNTGAQPSGGIPGSLMTGSQSYNPQVSPNYEMASMSPALSSGATSASEAEELLDDLLSLENSSLASDSFKTSDSSLANDINIKNEPYLLSEAELHAMAKDRQKKDNHNMIERRRRFNINDRIKELGTLLPKNTDPYYEIVRDVRPNKGTILKSSVEYIKCLKSEVHRLKQQEARQKQTEHINRRLQLRVQELERQAKSHGLPVSDFNWQSLVNTPPHFNSYSPNIEPSLDPSLDHKIDHGLDHNLDLDQNQPPISSIMPIFSDTSRKMPDVISDANLSLSAAMEEGMDDDDLVYGVNGDPMLSSPNALNTDSFLVRGVSPVHRTTGDPLLSEERIPTPTPTSHIDQVDGGDTLDIDMIA</sequence>
<evidence type="ECO:0000313" key="11">
    <source>
        <dbReference type="RefSeq" id="XP_030748696.1"/>
    </source>
</evidence>
<dbReference type="Pfam" id="PF15951">
    <property type="entry name" value="MITF_TFEB_C_3_N"/>
    <property type="match status" value="1"/>
</dbReference>
<dbReference type="PANTHER" id="PTHR45776">
    <property type="entry name" value="MIP04163P"/>
    <property type="match status" value="1"/>
</dbReference>
<dbReference type="RefSeq" id="XP_030748696.1">
    <property type="nucleotide sequence ID" value="XM_030892836.1"/>
</dbReference>
<keyword evidence="7" id="KW-0175">Coiled coil</keyword>